<reference evidence="3 4" key="1">
    <citation type="journal article" date="2023" name="Hortic Res">
        <title>Pangenome of water caltrop reveals structural variations and asymmetric subgenome divergence after allopolyploidization.</title>
        <authorList>
            <person name="Zhang X."/>
            <person name="Chen Y."/>
            <person name="Wang L."/>
            <person name="Yuan Y."/>
            <person name="Fang M."/>
            <person name="Shi L."/>
            <person name="Lu R."/>
            <person name="Comes H.P."/>
            <person name="Ma Y."/>
            <person name="Chen Y."/>
            <person name="Huang G."/>
            <person name="Zhou Y."/>
            <person name="Zheng Z."/>
            <person name="Qiu Y."/>
        </authorList>
    </citation>
    <scope>NUCLEOTIDE SEQUENCE [LARGE SCALE GENOMIC DNA]</scope>
    <source>
        <tissue evidence="3">Roots</tissue>
    </source>
</reference>
<dbReference type="Pfam" id="PF00450">
    <property type="entry name" value="Peptidase_S10"/>
    <property type="match status" value="1"/>
</dbReference>
<comment type="caution">
    <text evidence="3">The sequence shown here is derived from an EMBL/GenBank/DDBJ whole genome shotgun (WGS) entry which is preliminary data.</text>
</comment>
<dbReference type="PANTHER" id="PTHR11802:SF487">
    <property type="entry name" value="SERINE CARBOXYPEPTIDASE-LIKE 13"/>
    <property type="match status" value="1"/>
</dbReference>
<accession>A0AAN7Q061</accession>
<keyword evidence="4" id="KW-1185">Reference proteome</keyword>
<evidence type="ECO:0000256" key="2">
    <source>
        <dbReference type="SAM" id="SignalP"/>
    </source>
</evidence>
<evidence type="ECO:0000313" key="4">
    <source>
        <dbReference type="Proteomes" id="UP001345219"/>
    </source>
</evidence>
<protein>
    <recommendedName>
        <fullName evidence="5">Serine carboxypeptidase-like 18</fullName>
    </recommendedName>
</protein>
<keyword evidence="2" id="KW-0732">Signal</keyword>
<organism evidence="3 4">
    <name type="scientific">Trapa incisa</name>
    <dbReference type="NCBI Taxonomy" id="236973"/>
    <lineage>
        <taxon>Eukaryota</taxon>
        <taxon>Viridiplantae</taxon>
        <taxon>Streptophyta</taxon>
        <taxon>Embryophyta</taxon>
        <taxon>Tracheophyta</taxon>
        <taxon>Spermatophyta</taxon>
        <taxon>Magnoliopsida</taxon>
        <taxon>eudicotyledons</taxon>
        <taxon>Gunneridae</taxon>
        <taxon>Pentapetalae</taxon>
        <taxon>rosids</taxon>
        <taxon>malvids</taxon>
        <taxon>Myrtales</taxon>
        <taxon>Lythraceae</taxon>
        <taxon>Trapa</taxon>
    </lineage>
</organism>
<evidence type="ECO:0000313" key="3">
    <source>
        <dbReference type="EMBL" id="KAK4757262.1"/>
    </source>
</evidence>
<dbReference type="InterPro" id="IPR029058">
    <property type="entry name" value="AB_hydrolase_fold"/>
</dbReference>
<dbReference type="GO" id="GO:0004185">
    <property type="term" value="F:serine-type carboxypeptidase activity"/>
    <property type="evidence" value="ECO:0007669"/>
    <property type="project" value="InterPro"/>
</dbReference>
<name>A0AAN7Q061_9MYRT</name>
<comment type="similarity">
    <text evidence="1">Belongs to the peptidase S10 family.</text>
</comment>
<dbReference type="Proteomes" id="UP001345219">
    <property type="component" value="Chromosome 6"/>
</dbReference>
<dbReference type="Gene3D" id="3.40.50.1820">
    <property type="entry name" value="alpha/beta hydrolase"/>
    <property type="match status" value="1"/>
</dbReference>
<proteinExistence type="inferred from homology"/>
<gene>
    <name evidence="3" type="ORF">SAY87_007389</name>
</gene>
<dbReference type="GO" id="GO:0019748">
    <property type="term" value="P:secondary metabolic process"/>
    <property type="evidence" value="ECO:0007669"/>
    <property type="project" value="TreeGrafter"/>
</dbReference>
<dbReference type="PRINTS" id="PR00724">
    <property type="entry name" value="CRBOXYPTASEC"/>
</dbReference>
<dbReference type="PANTHER" id="PTHR11802">
    <property type="entry name" value="SERINE PROTEASE FAMILY S10 SERINE CARBOXYPEPTIDASE"/>
    <property type="match status" value="1"/>
</dbReference>
<dbReference type="FunFam" id="3.40.50.1820:FF:000072">
    <property type="entry name" value="Serine carboxypeptidase-like 19"/>
    <property type="match status" value="1"/>
</dbReference>
<dbReference type="GO" id="GO:0016747">
    <property type="term" value="F:acyltransferase activity, transferring groups other than amino-acyl groups"/>
    <property type="evidence" value="ECO:0007669"/>
    <property type="project" value="TreeGrafter"/>
</dbReference>
<dbReference type="SUPFAM" id="SSF53474">
    <property type="entry name" value="alpha/beta-Hydrolases"/>
    <property type="match status" value="1"/>
</dbReference>
<feature type="chain" id="PRO_5042913283" description="Serine carboxypeptidase-like 18" evidence="2">
    <location>
        <begin position="23"/>
        <end position="497"/>
    </location>
</feature>
<evidence type="ECO:0008006" key="5">
    <source>
        <dbReference type="Google" id="ProtNLM"/>
    </source>
</evidence>
<sequence length="497" mass="56115">MAMLSFTALLLSFPFILDTAFSKTTVKTLPGYNGDLPFALETGYIGVGETDEVQLFYYFVQSQRTPSQDPLMLWLTGGPGCSTLLAFFYESGPITFVYDGYNGSLPSIRLNPYTWTKSLSIIYVDAPVGTGFSYSKTQAGYPTGDIMSAKFSYQFLKKWMANHPEYRYNQLYVGGDSYSGITVPLVVQHILDGNMDGLYPRMNMKGYVLGNPKTDTFLDDNSRVSFANRLTLIPDELYLTANKSCNGDFVTEQTDNEKCVAAMQTIEELIRDINLQAVTEPYCSLTSPEPSEATAEWERRRSLSEKSRDLLLSHKMDEAYWCRNYGHVLAGVWANDKTVQAALNVREVIMKNVESMVSYRNEKGTYFAFCGVQGTIGLWKMCNGSLSYTENCLSVVNYHTNFSKSSELRALIYSGDHDMSIPHLATRTWIQSLNMTLMDSWRAWFVDAQVAGYTEEYTLNDYVLNFVTVKGGGHIAAEYKQEQCAAMIDRWFAYFPI</sequence>
<dbReference type="AlphaFoldDB" id="A0AAN7Q061"/>
<dbReference type="InterPro" id="IPR001563">
    <property type="entry name" value="Peptidase_S10"/>
</dbReference>
<feature type="signal peptide" evidence="2">
    <location>
        <begin position="1"/>
        <end position="22"/>
    </location>
</feature>
<dbReference type="EMBL" id="JAXIOK010000013">
    <property type="protein sequence ID" value="KAK4757262.1"/>
    <property type="molecule type" value="Genomic_DNA"/>
</dbReference>
<dbReference type="GO" id="GO:0006508">
    <property type="term" value="P:proteolysis"/>
    <property type="evidence" value="ECO:0007669"/>
    <property type="project" value="InterPro"/>
</dbReference>
<evidence type="ECO:0000256" key="1">
    <source>
        <dbReference type="ARBA" id="ARBA00009431"/>
    </source>
</evidence>
<dbReference type="Gene3D" id="3.40.50.12670">
    <property type="match status" value="1"/>
</dbReference>